<dbReference type="OrthoDB" id="7241844at2"/>
<evidence type="ECO:0000313" key="1">
    <source>
        <dbReference type="EMBL" id="PLC53499.1"/>
    </source>
</evidence>
<sequence length="275" mass="29262">MNYFALPHRAVMIRGVATVALSYASMGIAFGQSMPGQPPEDALLAGVQYVPPAFVAGEKVRTPESVAAALVQDLAKRLVLPGQTVSVGLAKPDDVLAAGKARVLLVPVGDPEALAPATRMIPTGYSSGAMAIMRNDTDIKTWEQLKGRTVCLAEGGRYSGQISARYGAVEKSFRAPADSLLALRIGSCDAAVHDSAILNELIKLPEWKKFSARLPVRDMAPLAIVISSSDPLSRGALSEVTRHWADSAYLQKLTTSAAQDIAFEVYLDQTVTDCH</sequence>
<protein>
    <submittedName>
        <fullName evidence="1">ABC transporter substrate-binding protein</fullName>
    </submittedName>
</protein>
<gene>
    <name evidence="1" type="ORF">CR155_11725</name>
</gene>
<organism evidence="1 2">
    <name type="scientific">Pollutimonas nitritireducens</name>
    <dbReference type="NCBI Taxonomy" id="2045209"/>
    <lineage>
        <taxon>Bacteria</taxon>
        <taxon>Pseudomonadati</taxon>
        <taxon>Pseudomonadota</taxon>
        <taxon>Betaproteobacteria</taxon>
        <taxon>Burkholderiales</taxon>
        <taxon>Alcaligenaceae</taxon>
        <taxon>Pollutimonas</taxon>
    </lineage>
</organism>
<reference evidence="1 2" key="1">
    <citation type="submission" date="2017-10" db="EMBL/GenBank/DDBJ databases">
        <title>Two draft genome sequences of Pusillimonas sp. strains isolated from a nitrate- and radionuclide-contaminated groundwater in Russia.</title>
        <authorList>
            <person name="Grouzdev D.S."/>
            <person name="Tourova T.P."/>
            <person name="Goeva M.A."/>
            <person name="Babich T.L."/>
            <person name="Sokolova D.S."/>
            <person name="Abdullin R."/>
            <person name="Poltaraus A.B."/>
            <person name="Toshchakov S.V."/>
            <person name="Nazina T.N."/>
        </authorList>
    </citation>
    <scope>NUCLEOTIDE SEQUENCE [LARGE SCALE GENOMIC DNA]</scope>
    <source>
        <strain evidence="1 2">JR1/69-2-13</strain>
    </source>
</reference>
<dbReference type="EMBL" id="PDNV01000007">
    <property type="protein sequence ID" value="PLC53499.1"/>
    <property type="molecule type" value="Genomic_DNA"/>
</dbReference>
<dbReference type="Proteomes" id="UP000234328">
    <property type="component" value="Unassembled WGS sequence"/>
</dbReference>
<name>A0A2N4UEQ5_9BURK</name>
<dbReference type="SUPFAM" id="SSF53850">
    <property type="entry name" value="Periplasmic binding protein-like II"/>
    <property type="match status" value="1"/>
</dbReference>
<proteinExistence type="predicted"/>
<accession>A0A2N4UEQ5</accession>
<evidence type="ECO:0000313" key="2">
    <source>
        <dbReference type="Proteomes" id="UP000234328"/>
    </source>
</evidence>
<keyword evidence="2" id="KW-1185">Reference proteome</keyword>
<dbReference type="AlphaFoldDB" id="A0A2N4UEQ5"/>
<dbReference type="RefSeq" id="WP_102070222.1">
    <property type="nucleotide sequence ID" value="NZ_PDNV01000007.1"/>
</dbReference>
<dbReference type="Gene3D" id="3.40.190.10">
    <property type="entry name" value="Periplasmic binding protein-like II"/>
    <property type="match status" value="1"/>
</dbReference>
<comment type="caution">
    <text evidence="1">The sequence shown here is derived from an EMBL/GenBank/DDBJ whole genome shotgun (WGS) entry which is preliminary data.</text>
</comment>